<reference evidence="1" key="1">
    <citation type="submission" date="2022-03" db="EMBL/GenBank/DDBJ databases">
        <title>A functionally conserved STORR gene fusion in Papaver species that diverged 16.8 million years ago.</title>
        <authorList>
            <person name="Catania T."/>
        </authorList>
    </citation>
    <scope>NUCLEOTIDE SEQUENCE</scope>
    <source>
        <strain evidence="1">S-191538</strain>
    </source>
</reference>
<accession>A0AA41VGZ7</accession>
<dbReference type="EMBL" id="JAJJMA010220052">
    <property type="protein sequence ID" value="MCL7041096.1"/>
    <property type="molecule type" value="Genomic_DNA"/>
</dbReference>
<proteinExistence type="predicted"/>
<sequence>MARFVKFVTRKLHDYENGISALAFAASGVMVYYVVDKQNRLEERLDKMQERQETVEKRLSGSSSILSQVNLQRKEREKMVAFLKNNSTADPQF</sequence>
<keyword evidence="2" id="KW-1185">Reference proteome</keyword>
<evidence type="ECO:0000313" key="2">
    <source>
        <dbReference type="Proteomes" id="UP001177140"/>
    </source>
</evidence>
<evidence type="ECO:0000313" key="1">
    <source>
        <dbReference type="EMBL" id="MCL7041096.1"/>
    </source>
</evidence>
<dbReference type="AlphaFoldDB" id="A0AA41VGZ7"/>
<dbReference type="Proteomes" id="UP001177140">
    <property type="component" value="Unassembled WGS sequence"/>
</dbReference>
<organism evidence="1 2">
    <name type="scientific">Papaver nudicaule</name>
    <name type="common">Iceland poppy</name>
    <dbReference type="NCBI Taxonomy" id="74823"/>
    <lineage>
        <taxon>Eukaryota</taxon>
        <taxon>Viridiplantae</taxon>
        <taxon>Streptophyta</taxon>
        <taxon>Embryophyta</taxon>
        <taxon>Tracheophyta</taxon>
        <taxon>Spermatophyta</taxon>
        <taxon>Magnoliopsida</taxon>
        <taxon>Ranunculales</taxon>
        <taxon>Papaveraceae</taxon>
        <taxon>Papaveroideae</taxon>
        <taxon>Papaver</taxon>
    </lineage>
</organism>
<comment type="caution">
    <text evidence="1">The sequence shown here is derived from an EMBL/GenBank/DDBJ whole genome shotgun (WGS) entry which is preliminary data.</text>
</comment>
<gene>
    <name evidence="1" type="ORF">MKW94_015066</name>
</gene>
<name>A0AA41VGZ7_PAPNU</name>
<protein>
    <submittedName>
        <fullName evidence="1">Uncharacterized protein</fullName>
    </submittedName>
</protein>